<feature type="compositionally biased region" description="Polar residues" evidence="1">
    <location>
        <begin position="152"/>
        <end position="163"/>
    </location>
</feature>
<comment type="caution">
    <text evidence="3">The sequence shown here is derived from an EMBL/GenBank/DDBJ whole genome shotgun (WGS) entry which is preliminary data.</text>
</comment>
<dbReference type="InterPro" id="IPR014258">
    <property type="entry name" value="CAP_domain_YkwD-like"/>
</dbReference>
<dbReference type="InterPro" id="IPR014044">
    <property type="entry name" value="CAP_dom"/>
</dbReference>
<feature type="compositionally biased region" description="Basic and acidic residues" evidence="1">
    <location>
        <begin position="139"/>
        <end position="151"/>
    </location>
</feature>
<dbReference type="RefSeq" id="WP_377931646.1">
    <property type="nucleotide sequence ID" value="NZ_JBHUMF010000001.1"/>
</dbReference>
<reference evidence="4" key="1">
    <citation type="journal article" date="2019" name="Int. J. Syst. Evol. Microbiol.">
        <title>The Global Catalogue of Microorganisms (GCM) 10K type strain sequencing project: providing services to taxonomists for standard genome sequencing and annotation.</title>
        <authorList>
            <consortium name="The Broad Institute Genomics Platform"/>
            <consortium name="The Broad Institute Genome Sequencing Center for Infectious Disease"/>
            <person name="Wu L."/>
            <person name="Ma J."/>
        </authorList>
    </citation>
    <scope>NUCLEOTIDE SEQUENCE [LARGE SCALE GENOMIC DNA]</scope>
    <source>
        <strain evidence="4">KCTC 3913</strain>
    </source>
</reference>
<proteinExistence type="predicted"/>
<feature type="compositionally biased region" description="Polar residues" evidence="1">
    <location>
        <begin position="56"/>
        <end position="80"/>
    </location>
</feature>
<organism evidence="3 4">
    <name type="scientific">Bacillus seohaeanensis</name>
    <dbReference type="NCBI Taxonomy" id="284580"/>
    <lineage>
        <taxon>Bacteria</taxon>
        <taxon>Bacillati</taxon>
        <taxon>Bacillota</taxon>
        <taxon>Bacilli</taxon>
        <taxon>Bacillales</taxon>
        <taxon>Bacillaceae</taxon>
        <taxon>Bacillus</taxon>
    </lineage>
</organism>
<keyword evidence="4" id="KW-1185">Reference proteome</keyword>
<dbReference type="SUPFAM" id="SSF55797">
    <property type="entry name" value="PR-1-like"/>
    <property type="match status" value="1"/>
</dbReference>
<dbReference type="EMBL" id="JBHUMF010000001">
    <property type="protein sequence ID" value="MFD2679206.1"/>
    <property type="molecule type" value="Genomic_DNA"/>
</dbReference>
<feature type="region of interest" description="Disordered" evidence="1">
    <location>
        <begin position="56"/>
        <end position="163"/>
    </location>
</feature>
<evidence type="ECO:0000313" key="3">
    <source>
        <dbReference type="EMBL" id="MFD2679206.1"/>
    </source>
</evidence>
<dbReference type="Pfam" id="PF00188">
    <property type="entry name" value="CAP"/>
    <property type="match status" value="1"/>
</dbReference>
<feature type="compositionally biased region" description="Polar residues" evidence="1">
    <location>
        <begin position="105"/>
        <end position="138"/>
    </location>
</feature>
<dbReference type="InterPro" id="IPR035940">
    <property type="entry name" value="CAP_sf"/>
</dbReference>
<protein>
    <submittedName>
        <fullName evidence="3">CAP domain-containing protein</fullName>
    </submittedName>
</protein>
<dbReference type="NCBIfam" id="TIGR02909">
    <property type="entry name" value="spore_YkwD"/>
    <property type="match status" value="1"/>
</dbReference>
<evidence type="ECO:0000313" key="4">
    <source>
        <dbReference type="Proteomes" id="UP001597506"/>
    </source>
</evidence>
<accession>A0ABW5RLM9</accession>
<dbReference type="Proteomes" id="UP001597506">
    <property type="component" value="Unassembled WGS sequence"/>
</dbReference>
<evidence type="ECO:0000259" key="2">
    <source>
        <dbReference type="Pfam" id="PF00188"/>
    </source>
</evidence>
<evidence type="ECO:0000256" key="1">
    <source>
        <dbReference type="SAM" id="MobiDB-lite"/>
    </source>
</evidence>
<feature type="domain" description="SCP" evidence="2">
    <location>
        <begin position="171"/>
        <end position="287"/>
    </location>
</feature>
<dbReference type="Gene3D" id="3.40.33.10">
    <property type="entry name" value="CAP"/>
    <property type="match status" value="1"/>
</dbReference>
<name>A0ABW5RLM9_9BACI</name>
<dbReference type="CDD" id="cd05379">
    <property type="entry name" value="CAP_bacterial"/>
    <property type="match status" value="1"/>
</dbReference>
<sequence>MIGTICILMEGIKQLPRYILKMVKDLTFKLEVTDEKKLLCLFIPFVLLAACNTEEQGQDVQEPDNVSYNPVSYGPNNDQTQDTKRGNVQENANIITRKFVIPGKPNNTNQMTQIDPNQGVNPNPNNKQNDQAQQGNEATRNDQTTERKEGTTENNGGNDQGNASKFVQQVVDLTNKERQKNGLGNLKADSELANVAQIKSEDMVQKDYFSHTSPTYGSPFEMMENFGVDYSTAAENIAMGQRTPNEVVSAWMKSPGHRKNILNKKVTHIGVGIANDNSQGIYWTQMFIAK</sequence>
<gene>
    <name evidence="3" type="ORF">ACFSUL_00420</name>
</gene>
<dbReference type="PANTHER" id="PTHR31157">
    <property type="entry name" value="SCP DOMAIN-CONTAINING PROTEIN"/>
    <property type="match status" value="1"/>
</dbReference>
<dbReference type="PANTHER" id="PTHR31157:SF1">
    <property type="entry name" value="SCP DOMAIN-CONTAINING PROTEIN"/>
    <property type="match status" value="1"/>
</dbReference>